<dbReference type="OrthoDB" id="3925971at2759"/>
<dbReference type="InterPro" id="IPR008011">
    <property type="entry name" value="Complex1_LYR_dom"/>
</dbReference>
<evidence type="ECO:0000313" key="4">
    <source>
        <dbReference type="Proteomes" id="UP000887226"/>
    </source>
</evidence>
<name>A0A9P7Z3V7_9HELO</name>
<dbReference type="AlphaFoldDB" id="A0A9P7Z3V7"/>
<dbReference type="Pfam" id="PF05347">
    <property type="entry name" value="Complex1_LYR"/>
    <property type="match status" value="1"/>
</dbReference>
<dbReference type="Proteomes" id="UP000887226">
    <property type="component" value="Unassembled WGS sequence"/>
</dbReference>
<gene>
    <name evidence="3" type="ORF">BJ878DRAFT_51726</name>
</gene>
<accession>A0A9P7Z3V7</accession>
<feature type="compositionally biased region" description="Low complexity" evidence="1">
    <location>
        <begin position="329"/>
        <end position="345"/>
    </location>
</feature>
<proteinExistence type="predicted"/>
<feature type="domain" description="Complex 1 LYR protein" evidence="2">
    <location>
        <begin position="30"/>
        <end position="88"/>
    </location>
</feature>
<organism evidence="3 4">
    <name type="scientific">Calycina marina</name>
    <dbReference type="NCBI Taxonomy" id="1763456"/>
    <lineage>
        <taxon>Eukaryota</taxon>
        <taxon>Fungi</taxon>
        <taxon>Dikarya</taxon>
        <taxon>Ascomycota</taxon>
        <taxon>Pezizomycotina</taxon>
        <taxon>Leotiomycetes</taxon>
        <taxon>Helotiales</taxon>
        <taxon>Pezizellaceae</taxon>
        <taxon>Calycina</taxon>
    </lineage>
</organism>
<evidence type="ECO:0000259" key="2">
    <source>
        <dbReference type="Pfam" id="PF05347"/>
    </source>
</evidence>
<feature type="region of interest" description="Disordered" evidence="1">
    <location>
        <begin position="1"/>
        <end position="21"/>
    </location>
</feature>
<protein>
    <recommendedName>
        <fullName evidence="2">Complex 1 LYR protein domain-containing protein</fullName>
    </recommendedName>
</protein>
<evidence type="ECO:0000313" key="3">
    <source>
        <dbReference type="EMBL" id="KAG9244806.1"/>
    </source>
</evidence>
<reference evidence="3" key="1">
    <citation type="journal article" date="2021" name="IMA Fungus">
        <title>Genomic characterization of three marine fungi, including Emericellopsis atlantica sp. nov. with signatures of a generalist lifestyle and marine biomass degradation.</title>
        <authorList>
            <person name="Hagestad O.C."/>
            <person name="Hou L."/>
            <person name="Andersen J.H."/>
            <person name="Hansen E.H."/>
            <person name="Altermark B."/>
            <person name="Li C."/>
            <person name="Kuhnert E."/>
            <person name="Cox R.J."/>
            <person name="Crous P.W."/>
            <person name="Spatafora J.W."/>
            <person name="Lail K."/>
            <person name="Amirebrahimi M."/>
            <person name="Lipzen A."/>
            <person name="Pangilinan J."/>
            <person name="Andreopoulos W."/>
            <person name="Hayes R.D."/>
            <person name="Ng V."/>
            <person name="Grigoriev I.V."/>
            <person name="Jackson S.A."/>
            <person name="Sutton T.D.S."/>
            <person name="Dobson A.D.W."/>
            <person name="Rama T."/>
        </authorList>
    </citation>
    <scope>NUCLEOTIDE SEQUENCE</scope>
    <source>
        <strain evidence="3">TRa3180A</strain>
    </source>
</reference>
<feature type="region of interest" description="Disordered" evidence="1">
    <location>
        <begin position="277"/>
        <end position="310"/>
    </location>
</feature>
<keyword evidence="4" id="KW-1185">Reference proteome</keyword>
<feature type="region of interest" description="Disordered" evidence="1">
    <location>
        <begin position="329"/>
        <end position="348"/>
    </location>
</feature>
<comment type="caution">
    <text evidence="3">The sequence shown here is derived from an EMBL/GenBank/DDBJ whole genome shotgun (WGS) entry which is preliminary data.</text>
</comment>
<evidence type="ECO:0000256" key="1">
    <source>
        <dbReference type="SAM" id="MobiDB-lite"/>
    </source>
</evidence>
<dbReference type="EMBL" id="MU253882">
    <property type="protein sequence ID" value="KAG9244806.1"/>
    <property type="molecule type" value="Genomic_DNA"/>
</dbReference>
<sequence>MGNPRRSIPLSQQKIARRSIRDSGSHQTACFALYRAILRQCPRVPLDADIPQKGSVNELVWEVRKGFRRNTAHTSASLIREALTVGYNTYKLISAAANGVSVATSQINGLLRLQDQKRVISRAQPSSIQRERPRVWPYEGAKKMEDVRPRPQSELGGTGRRKIPIAQWASNGGIPFLRFSKPQSPYLSRIMRNGVEREQKRQSTNKHTKELNDLALRESHWDAQTEGRDNAPSWSYWMDAITKESNLRKHQIIVRNEQRANRLMEILDKERQLAAEEKKERKRWKKMPATDEGSSATKDVAASKHSSNTGLAENMESTRLQKMAVADIEAAASKAAASSEQSSNADCVSSSEVITIFAADNDTLSRPLIRYHSNHYKRP</sequence>